<proteinExistence type="predicted"/>
<dbReference type="EMBL" id="QXED01000007">
    <property type="protein sequence ID" value="RIV19942.1"/>
    <property type="molecule type" value="Genomic_DNA"/>
</dbReference>
<name>A0A418M2H4_9BACT</name>
<dbReference type="Proteomes" id="UP000283523">
    <property type="component" value="Unassembled WGS sequence"/>
</dbReference>
<dbReference type="RefSeq" id="WP_119670227.1">
    <property type="nucleotide sequence ID" value="NZ_QXED01000007.1"/>
</dbReference>
<protein>
    <submittedName>
        <fullName evidence="1">Uncharacterized protein</fullName>
    </submittedName>
</protein>
<keyword evidence="2" id="KW-1185">Reference proteome</keyword>
<accession>A0A418M2H4</accession>
<gene>
    <name evidence="1" type="ORF">DYU11_23795</name>
</gene>
<evidence type="ECO:0000313" key="2">
    <source>
        <dbReference type="Proteomes" id="UP000283523"/>
    </source>
</evidence>
<evidence type="ECO:0000313" key="1">
    <source>
        <dbReference type="EMBL" id="RIV19942.1"/>
    </source>
</evidence>
<organism evidence="1 2">
    <name type="scientific">Fibrisoma montanum</name>
    <dbReference type="NCBI Taxonomy" id="2305895"/>
    <lineage>
        <taxon>Bacteria</taxon>
        <taxon>Pseudomonadati</taxon>
        <taxon>Bacteroidota</taxon>
        <taxon>Cytophagia</taxon>
        <taxon>Cytophagales</taxon>
        <taxon>Spirosomataceae</taxon>
        <taxon>Fibrisoma</taxon>
    </lineage>
</organism>
<reference evidence="1 2" key="1">
    <citation type="submission" date="2018-08" db="EMBL/GenBank/DDBJ databases">
        <title>Fibrisoma montanum sp. nov., isolated from Danxia mountain soil.</title>
        <authorList>
            <person name="Huang Y."/>
        </authorList>
    </citation>
    <scope>NUCLEOTIDE SEQUENCE [LARGE SCALE GENOMIC DNA]</scope>
    <source>
        <strain evidence="1 2">HYT19</strain>
    </source>
</reference>
<comment type="caution">
    <text evidence="1">The sequence shown here is derived from an EMBL/GenBank/DDBJ whole genome shotgun (WGS) entry which is preliminary data.</text>
</comment>
<dbReference type="OrthoDB" id="955668at2"/>
<dbReference type="AlphaFoldDB" id="A0A418M2H4"/>
<sequence>MNQLPTRFTTSLHYLSLMLGWLLLAKPMAPLYAQTVDAEGLMAVNAELPARTNPDYAPTAAMPLVLLDEANLHISLYPDKNPMRLKLLIGNRTGHKLLIKLETHEHESLYHEKLGADWAWRLFNMEDMPEGRYTLRLQAGPHRLVREFVIGTPRPVGPPLGPKIVF</sequence>